<feature type="transmembrane region" description="Helical" evidence="1">
    <location>
        <begin position="87"/>
        <end position="109"/>
    </location>
</feature>
<comment type="caution">
    <text evidence="3">The sequence shown here is derived from an EMBL/GenBank/DDBJ whole genome shotgun (WGS) entry which is preliminary data.</text>
</comment>
<dbReference type="EMBL" id="MSCM01000001">
    <property type="protein sequence ID" value="PQJ81786.1"/>
    <property type="molecule type" value="Genomic_DNA"/>
</dbReference>
<dbReference type="OrthoDB" id="5525190at2"/>
<feature type="transmembrane region" description="Helical" evidence="1">
    <location>
        <begin position="168"/>
        <end position="185"/>
    </location>
</feature>
<dbReference type="Pfam" id="PF02517">
    <property type="entry name" value="Rce1-like"/>
    <property type="match status" value="1"/>
</dbReference>
<dbReference type="GO" id="GO:0004175">
    <property type="term" value="F:endopeptidase activity"/>
    <property type="evidence" value="ECO:0007669"/>
    <property type="project" value="UniProtKB-ARBA"/>
</dbReference>
<feature type="transmembrane region" description="Helical" evidence="1">
    <location>
        <begin position="238"/>
        <end position="255"/>
    </location>
</feature>
<feature type="transmembrane region" description="Helical" evidence="1">
    <location>
        <begin position="21"/>
        <end position="43"/>
    </location>
</feature>
<keyword evidence="4" id="KW-1185">Reference proteome</keyword>
<sequence>MKTILAYLKKHFKQDYKRGTYFLFFLFLGILIFLNHTTNFPILFFKNQQESLWIYGYYFLFFGFAYYSSIAIIAVTKSEYTFLKSFYFWITSLFAILLVSLRFGFLDYFSWIQKNIAPQKILFYTTIISRSIRFIIFSFGIAFFYFLFEKNNRNFYGFSFKNVKWKPYLVLLLIVFPFIIFASFQPSFLQQYPTIGNAGTFINKWIALAIYEPIYLIDFVTIEWFFRGFLILGMVKFLGSKAILPMVALYAFFHIGKPTGEIIGSVFGGYILGIVSLHSRSIIGGIIIHIGVAFLMDAMAVLQKCATCS</sequence>
<reference evidence="3 4" key="1">
    <citation type="submission" date="2016-12" db="EMBL/GenBank/DDBJ databases">
        <title>Trade-off between light-utilization and light-protection in marine flavobacteria.</title>
        <authorList>
            <person name="Kumagai Y."/>
            <person name="Yoshizawa S."/>
            <person name="Kogure K."/>
            <person name="Iwasaki W."/>
        </authorList>
    </citation>
    <scope>NUCLEOTIDE SEQUENCE [LARGE SCALE GENOMIC DNA]</scope>
    <source>
        <strain evidence="3 4">ATCC 43844</strain>
    </source>
</reference>
<dbReference type="Proteomes" id="UP000239068">
    <property type="component" value="Unassembled WGS sequence"/>
</dbReference>
<feature type="transmembrane region" description="Helical" evidence="1">
    <location>
        <begin position="55"/>
        <end position="75"/>
    </location>
</feature>
<feature type="transmembrane region" description="Helical" evidence="1">
    <location>
        <begin position="121"/>
        <end position="148"/>
    </location>
</feature>
<dbReference type="AlphaFoldDB" id="A0A2S7WWD1"/>
<dbReference type="InterPro" id="IPR003675">
    <property type="entry name" value="Rce1/LyrA-like_dom"/>
</dbReference>
<protein>
    <recommendedName>
        <fullName evidence="2">CAAX prenyl protease 2/Lysostaphin resistance protein A-like domain-containing protein</fullName>
    </recommendedName>
</protein>
<feature type="domain" description="CAAX prenyl protease 2/Lysostaphin resistance protein A-like" evidence="2">
    <location>
        <begin position="214"/>
        <end position="293"/>
    </location>
</feature>
<evidence type="ECO:0000313" key="4">
    <source>
        <dbReference type="Proteomes" id="UP000239068"/>
    </source>
</evidence>
<keyword evidence="1" id="KW-0472">Membrane</keyword>
<proteinExistence type="predicted"/>
<dbReference type="GO" id="GO:0080120">
    <property type="term" value="P:CAAX-box protein maturation"/>
    <property type="evidence" value="ECO:0007669"/>
    <property type="project" value="UniProtKB-ARBA"/>
</dbReference>
<evidence type="ECO:0000256" key="1">
    <source>
        <dbReference type="SAM" id="Phobius"/>
    </source>
</evidence>
<evidence type="ECO:0000313" key="3">
    <source>
        <dbReference type="EMBL" id="PQJ81786.1"/>
    </source>
</evidence>
<dbReference type="RefSeq" id="WP_105020356.1">
    <property type="nucleotide sequence ID" value="NZ_MSCM01000001.1"/>
</dbReference>
<evidence type="ECO:0000259" key="2">
    <source>
        <dbReference type="Pfam" id="PF02517"/>
    </source>
</evidence>
<keyword evidence="1" id="KW-0812">Transmembrane</keyword>
<gene>
    <name evidence="3" type="ORF">BTO16_04015</name>
</gene>
<feature type="transmembrane region" description="Helical" evidence="1">
    <location>
        <begin position="267"/>
        <end position="295"/>
    </location>
</feature>
<feature type="transmembrane region" description="Helical" evidence="1">
    <location>
        <begin position="205"/>
        <end position="226"/>
    </location>
</feature>
<keyword evidence="1" id="KW-1133">Transmembrane helix</keyword>
<organism evidence="3 4">
    <name type="scientific">Polaribacter glomeratus</name>
    <dbReference type="NCBI Taxonomy" id="102"/>
    <lineage>
        <taxon>Bacteria</taxon>
        <taxon>Pseudomonadati</taxon>
        <taxon>Bacteroidota</taxon>
        <taxon>Flavobacteriia</taxon>
        <taxon>Flavobacteriales</taxon>
        <taxon>Flavobacteriaceae</taxon>
    </lineage>
</organism>
<accession>A0A2S7WWD1</accession>
<name>A0A2S7WWD1_9FLAO</name>